<keyword evidence="3" id="KW-1185">Reference proteome</keyword>
<dbReference type="Proteomes" id="UP000240493">
    <property type="component" value="Unassembled WGS sequence"/>
</dbReference>
<feature type="compositionally biased region" description="Low complexity" evidence="1">
    <location>
        <begin position="168"/>
        <end position="183"/>
    </location>
</feature>
<feature type="compositionally biased region" description="Polar residues" evidence="1">
    <location>
        <begin position="82"/>
        <end position="99"/>
    </location>
</feature>
<evidence type="ECO:0000313" key="3">
    <source>
        <dbReference type="Proteomes" id="UP000240493"/>
    </source>
</evidence>
<dbReference type="EMBL" id="KZ679264">
    <property type="protein sequence ID" value="PTB39437.1"/>
    <property type="molecule type" value="Genomic_DNA"/>
</dbReference>
<feature type="region of interest" description="Disordered" evidence="1">
    <location>
        <begin position="78"/>
        <end position="212"/>
    </location>
</feature>
<feature type="compositionally biased region" description="Basic residues" evidence="1">
    <location>
        <begin position="191"/>
        <end position="201"/>
    </location>
</feature>
<evidence type="ECO:0000256" key="1">
    <source>
        <dbReference type="SAM" id="MobiDB-lite"/>
    </source>
</evidence>
<dbReference type="AlphaFoldDB" id="A0A2T3Z3Q4"/>
<proteinExistence type="predicted"/>
<name>A0A2T3Z3Q4_TRIA4</name>
<protein>
    <submittedName>
        <fullName evidence="2">Uncharacterized protein</fullName>
    </submittedName>
</protein>
<evidence type="ECO:0000313" key="2">
    <source>
        <dbReference type="EMBL" id="PTB39437.1"/>
    </source>
</evidence>
<gene>
    <name evidence="2" type="ORF">M441DRAFT_438041</name>
</gene>
<accession>A0A2T3Z3Q4</accession>
<sequence length="212" mass="23356">MTIHVSFNLCPIPVSQHILVVPFVLMCRIIGDAVNSIVDILTSVSDLTKDEKFRQILAIIQKTNINFMIWVEKAKAMPRTPPLNQNSNPPRGIKDQSSPMADGSTENERKSLIRRITNDMKVKVRILKPPRTERGSNSPQLESSSVETLEDSALEETGSRDTPLTPQGHTPTDGTLGPLTPKTDQLPVALKPKRPPIRPKPPHLASSPIVNA</sequence>
<reference evidence="2 3" key="1">
    <citation type="submission" date="2016-07" db="EMBL/GenBank/DDBJ databases">
        <title>Multiple horizontal gene transfer events from other fungi enriched the ability of initially mycotrophic Trichoderma (Ascomycota) to feed on dead plant biomass.</title>
        <authorList>
            <consortium name="DOE Joint Genome Institute"/>
            <person name="Aerts A."/>
            <person name="Atanasova L."/>
            <person name="Chenthamara K."/>
            <person name="Zhang J."/>
            <person name="Grujic M."/>
            <person name="Henrissat B."/>
            <person name="Kuo A."/>
            <person name="Salamov A."/>
            <person name="Lipzen A."/>
            <person name="Labutti K."/>
            <person name="Barry K."/>
            <person name="Miao Y."/>
            <person name="Rahimi M.J."/>
            <person name="Shen Q."/>
            <person name="Grigoriev I.V."/>
            <person name="Kubicek C.P."/>
            <person name="Druzhinina I.S."/>
        </authorList>
    </citation>
    <scope>NUCLEOTIDE SEQUENCE [LARGE SCALE GENOMIC DNA]</scope>
    <source>
        <strain evidence="2 3">CBS 433.97</strain>
    </source>
</reference>
<organism evidence="2 3">
    <name type="scientific">Trichoderma asperellum (strain ATCC 204424 / CBS 433.97 / NBRC 101777)</name>
    <dbReference type="NCBI Taxonomy" id="1042311"/>
    <lineage>
        <taxon>Eukaryota</taxon>
        <taxon>Fungi</taxon>
        <taxon>Dikarya</taxon>
        <taxon>Ascomycota</taxon>
        <taxon>Pezizomycotina</taxon>
        <taxon>Sordariomycetes</taxon>
        <taxon>Hypocreomycetidae</taxon>
        <taxon>Hypocreales</taxon>
        <taxon>Hypocreaceae</taxon>
        <taxon>Trichoderma</taxon>
    </lineage>
</organism>
<feature type="compositionally biased region" description="Basic and acidic residues" evidence="1">
    <location>
        <begin position="106"/>
        <end position="122"/>
    </location>
</feature>
<feature type="compositionally biased region" description="Polar residues" evidence="1">
    <location>
        <begin position="135"/>
        <end position="147"/>
    </location>
</feature>